<sequence length="238" mass="27892">MIEFEIEHEERPRHRLEIKKRGHLDNIREGPYITHNVLITHADFLKSINKDKDLTLYRIFPTGGGYNYIGDIVALVTWYFVVVFIVASIPIACYCENKVINIANAIVLCIILIYHIIALYAVTKNRKKFRRAWFVTETSAEKYMGLQNYFVDVSIDNALELHFVNNGQRQKIITMLSDKQVRSMLLMLCTKSYWRSRVVDPIICLTGKHKVYPVQYFIPPELINTKFILCSILFLQNW</sequence>
<evidence type="ECO:0000256" key="1">
    <source>
        <dbReference type="SAM" id="Phobius"/>
    </source>
</evidence>
<dbReference type="Proteomes" id="UP000507470">
    <property type="component" value="Unassembled WGS sequence"/>
</dbReference>
<accession>A0A6J8AFX3</accession>
<dbReference type="AlphaFoldDB" id="A0A6J8AFX3"/>
<keyword evidence="1" id="KW-1133">Transmembrane helix</keyword>
<keyword evidence="3" id="KW-1185">Reference proteome</keyword>
<dbReference type="OrthoDB" id="6141264at2759"/>
<dbReference type="EMBL" id="CACVKT020001362">
    <property type="protein sequence ID" value="CAC5367476.1"/>
    <property type="molecule type" value="Genomic_DNA"/>
</dbReference>
<feature type="transmembrane region" description="Helical" evidence="1">
    <location>
        <begin position="68"/>
        <end position="90"/>
    </location>
</feature>
<gene>
    <name evidence="2" type="ORF">MCOR_7361</name>
</gene>
<protein>
    <submittedName>
        <fullName evidence="2">Uncharacterized protein</fullName>
    </submittedName>
</protein>
<proteinExistence type="predicted"/>
<evidence type="ECO:0000313" key="2">
    <source>
        <dbReference type="EMBL" id="CAC5367476.1"/>
    </source>
</evidence>
<keyword evidence="1" id="KW-0812">Transmembrane</keyword>
<evidence type="ECO:0000313" key="3">
    <source>
        <dbReference type="Proteomes" id="UP000507470"/>
    </source>
</evidence>
<reference evidence="2 3" key="1">
    <citation type="submission" date="2020-06" db="EMBL/GenBank/DDBJ databases">
        <authorList>
            <person name="Li R."/>
            <person name="Bekaert M."/>
        </authorList>
    </citation>
    <scope>NUCLEOTIDE SEQUENCE [LARGE SCALE GENOMIC DNA]</scope>
    <source>
        <strain evidence="3">wild</strain>
    </source>
</reference>
<name>A0A6J8AFX3_MYTCO</name>
<feature type="transmembrane region" description="Helical" evidence="1">
    <location>
        <begin position="102"/>
        <end position="122"/>
    </location>
</feature>
<keyword evidence="1" id="KW-0472">Membrane</keyword>
<organism evidence="2 3">
    <name type="scientific">Mytilus coruscus</name>
    <name type="common">Sea mussel</name>
    <dbReference type="NCBI Taxonomy" id="42192"/>
    <lineage>
        <taxon>Eukaryota</taxon>
        <taxon>Metazoa</taxon>
        <taxon>Spiralia</taxon>
        <taxon>Lophotrochozoa</taxon>
        <taxon>Mollusca</taxon>
        <taxon>Bivalvia</taxon>
        <taxon>Autobranchia</taxon>
        <taxon>Pteriomorphia</taxon>
        <taxon>Mytilida</taxon>
        <taxon>Mytiloidea</taxon>
        <taxon>Mytilidae</taxon>
        <taxon>Mytilinae</taxon>
        <taxon>Mytilus</taxon>
    </lineage>
</organism>